<proteinExistence type="predicted"/>
<dbReference type="AlphaFoldDB" id="A0A162UCP1"/>
<feature type="transmembrane region" description="Helical" evidence="2">
    <location>
        <begin position="215"/>
        <end position="240"/>
    </location>
</feature>
<evidence type="ECO:0000313" key="3">
    <source>
        <dbReference type="EMBL" id="OAD74133.1"/>
    </source>
</evidence>
<dbReference type="VEuPathDB" id="FungiDB:PHYBLDRAFT_186702"/>
<gene>
    <name evidence="3" type="ORF">PHYBLDRAFT_186702</name>
</gene>
<feature type="compositionally biased region" description="Basic and acidic residues" evidence="1">
    <location>
        <begin position="276"/>
        <end position="286"/>
    </location>
</feature>
<protein>
    <submittedName>
        <fullName evidence="3">Uncharacterized protein</fullName>
    </submittedName>
</protein>
<feature type="region of interest" description="Disordered" evidence="1">
    <location>
        <begin position="276"/>
        <end position="319"/>
    </location>
</feature>
<evidence type="ECO:0000256" key="2">
    <source>
        <dbReference type="SAM" id="Phobius"/>
    </source>
</evidence>
<keyword evidence="2" id="KW-0472">Membrane</keyword>
<organism evidence="3 4">
    <name type="scientific">Phycomyces blakesleeanus (strain ATCC 8743b / DSM 1359 / FGSC 10004 / NBRC 33097 / NRRL 1555)</name>
    <dbReference type="NCBI Taxonomy" id="763407"/>
    <lineage>
        <taxon>Eukaryota</taxon>
        <taxon>Fungi</taxon>
        <taxon>Fungi incertae sedis</taxon>
        <taxon>Mucoromycota</taxon>
        <taxon>Mucoromycotina</taxon>
        <taxon>Mucoromycetes</taxon>
        <taxon>Mucorales</taxon>
        <taxon>Phycomycetaceae</taxon>
        <taxon>Phycomyces</taxon>
    </lineage>
</organism>
<accession>A0A162UCP1</accession>
<dbReference type="InParanoid" id="A0A162UCP1"/>
<feature type="compositionally biased region" description="Polar residues" evidence="1">
    <location>
        <begin position="287"/>
        <end position="308"/>
    </location>
</feature>
<keyword evidence="2" id="KW-1133">Transmembrane helix</keyword>
<dbReference type="EMBL" id="KV440979">
    <property type="protein sequence ID" value="OAD74133.1"/>
    <property type="molecule type" value="Genomic_DNA"/>
</dbReference>
<evidence type="ECO:0000313" key="4">
    <source>
        <dbReference type="Proteomes" id="UP000077315"/>
    </source>
</evidence>
<name>A0A162UCP1_PHYB8</name>
<dbReference type="GeneID" id="29000177"/>
<sequence>MTDLGRASLSGVYILGASFKENGDTNSFLPILKRDAWAMRYFHIVWLSFSLLLCAQSIRAKTPSTVEIECSWPCSNPADVCTITPHYARCQPSQANQWILKGPKDSPTYEGTLSNVAGEVCQKAPIPNLQTPSTNKNTTLILWPPIGINSLSTCGPNLYCATIDDQSSCQHRLKSHSTCTLSNECDSGLCENQICQVVLGQFKEAYTENHKPASIVVHVLAAVFGFLGAVISAAVVFVIYRRKRNRKRQTEQNDSENAPMPTPVMTRFDKFATDFCHEPQQSKEPSETSQSIQDQLRLLQHTSVPTLGSSSSSPPPYRP</sequence>
<dbReference type="Proteomes" id="UP000077315">
    <property type="component" value="Unassembled WGS sequence"/>
</dbReference>
<reference evidence="4" key="1">
    <citation type="submission" date="2015-06" db="EMBL/GenBank/DDBJ databases">
        <title>Expansion of signal transduction pathways in fungi by whole-genome duplication.</title>
        <authorList>
            <consortium name="DOE Joint Genome Institute"/>
            <person name="Corrochano L.M."/>
            <person name="Kuo A."/>
            <person name="Marcet-Houben M."/>
            <person name="Polaino S."/>
            <person name="Salamov A."/>
            <person name="Villalobos J.M."/>
            <person name="Alvarez M.I."/>
            <person name="Avalos J."/>
            <person name="Benito E.P."/>
            <person name="Benoit I."/>
            <person name="Burger G."/>
            <person name="Camino L.P."/>
            <person name="Canovas D."/>
            <person name="Cerda-Olmedo E."/>
            <person name="Cheng J.-F."/>
            <person name="Dominguez A."/>
            <person name="Elias M."/>
            <person name="Eslava A.P."/>
            <person name="Glaser F."/>
            <person name="Grimwood J."/>
            <person name="Gutierrez G."/>
            <person name="Heitman J."/>
            <person name="Henrissat B."/>
            <person name="Iturriaga E.A."/>
            <person name="Lang B.F."/>
            <person name="Lavin J.L."/>
            <person name="Lee S."/>
            <person name="Li W."/>
            <person name="Lindquist E."/>
            <person name="Lopez-Garcia S."/>
            <person name="Luque E.M."/>
            <person name="Marcos A.T."/>
            <person name="Martin J."/>
            <person name="McCluskey K."/>
            <person name="Medina H.R."/>
            <person name="Miralles-Duran A."/>
            <person name="Miyazaki A."/>
            <person name="Munoz-Torres E."/>
            <person name="Oguiza J.A."/>
            <person name="Ohm R."/>
            <person name="Olmedo M."/>
            <person name="Orejas M."/>
            <person name="Ortiz-Castellanos L."/>
            <person name="Pisabarro A.G."/>
            <person name="Rodriguez-Romero J."/>
            <person name="Ruiz-Herrera J."/>
            <person name="Ruiz-Vazquez R."/>
            <person name="Sanz C."/>
            <person name="Schackwitz W."/>
            <person name="Schmutz J."/>
            <person name="Shahriari M."/>
            <person name="Shelest E."/>
            <person name="Silva-Franco F."/>
            <person name="Soanes D."/>
            <person name="Syed K."/>
            <person name="Tagua V.G."/>
            <person name="Talbot N.J."/>
            <person name="Thon M."/>
            <person name="De vries R.P."/>
            <person name="Wiebenga A."/>
            <person name="Yadav J.S."/>
            <person name="Braun E.L."/>
            <person name="Baker S."/>
            <person name="Garre V."/>
            <person name="Horwitz B."/>
            <person name="Torres-Martinez S."/>
            <person name="Idnurm A."/>
            <person name="Herrera-Estrella A."/>
            <person name="Gabaldon T."/>
            <person name="Grigoriev I.V."/>
        </authorList>
    </citation>
    <scope>NUCLEOTIDE SEQUENCE [LARGE SCALE GENOMIC DNA]</scope>
    <source>
        <strain evidence="4">NRRL 1555(-)</strain>
    </source>
</reference>
<dbReference type="RefSeq" id="XP_018292173.1">
    <property type="nucleotide sequence ID" value="XM_018439271.1"/>
</dbReference>
<dbReference type="OrthoDB" id="2276217at2759"/>
<dbReference type="CDD" id="cd12087">
    <property type="entry name" value="TM_EGFR-like"/>
    <property type="match status" value="1"/>
</dbReference>
<evidence type="ECO:0000256" key="1">
    <source>
        <dbReference type="SAM" id="MobiDB-lite"/>
    </source>
</evidence>
<keyword evidence="2" id="KW-0812">Transmembrane</keyword>
<keyword evidence="4" id="KW-1185">Reference proteome</keyword>